<dbReference type="InterPro" id="IPR015943">
    <property type="entry name" value="WD40/YVTN_repeat-like_dom_sf"/>
</dbReference>
<dbReference type="Pfam" id="PF03929">
    <property type="entry name" value="PepSY_TM"/>
    <property type="match status" value="1"/>
</dbReference>
<dbReference type="RefSeq" id="WP_171596185.1">
    <property type="nucleotide sequence ID" value="NZ_RZNH01000024.1"/>
</dbReference>
<comment type="caution">
    <text evidence="2">The sequence shown here is derived from an EMBL/GenBank/DDBJ whole genome shotgun (WGS) entry which is preliminary data.</text>
</comment>
<proteinExistence type="predicted"/>
<keyword evidence="1" id="KW-0812">Transmembrane</keyword>
<dbReference type="InterPro" id="IPR005625">
    <property type="entry name" value="PepSY-ass_TM"/>
</dbReference>
<dbReference type="EMBL" id="RZNH01000024">
    <property type="protein sequence ID" value="NOU60914.1"/>
    <property type="molecule type" value="Genomic_DNA"/>
</dbReference>
<dbReference type="PANTHER" id="PTHR34219">
    <property type="entry name" value="IRON-REGULATED INNER MEMBRANE PROTEIN-RELATED"/>
    <property type="match status" value="1"/>
</dbReference>
<reference evidence="2 3" key="1">
    <citation type="submission" date="2018-12" db="EMBL/GenBank/DDBJ databases">
        <title>Marinifilum JC070 sp. nov., a marine bacterium isolated from Yongle Blue Hole in the South China Sea.</title>
        <authorList>
            <person name="Fu T."/>
        </authorList>
    </citation>
    <scope>NUCLEOTIDE SEQUENCE [LARGE SCALE GENOMIC DNA]</scope>
    <source>
        <strain evidence="2 3">JC070</strain>
    </source>
</reference>
<keyword evidence="1" id="KW-0472">Membrane</keyword>
<protein>
    <submittedName>
        <fullName evidence="2">PepSY domain-containing protein</fullName>
    </submittedName>
</protein>
<dbReference type="Proteomes" id="UP000732105">
    <property type="component" value="Unassembled WGS sequence"/>
</dbReference>
<evidence type="ECO:0000313" key="2">
    <source>
        <dbReference type="EMBL" id="NOU60914.1"/>
    </source>
</evidence>
<evidence type="ECO:0000256" key="1">
    <source>
        <dbReference type="SAM" id="Phobius"/>
    </source>
</evidence>
<feature type="transmembrane region" description="Helical" evidence="1">
    <location>
        <begin position="474"/>
        <end position="497"/>
    </location>
</feature>
<feature type="transmembrane region" description="Helical" evidence="1">
    <location>
        <begin position="211"/>
        <end position="233"/>
    </location>
</feature>
<organism evidence="2 3">
    <name type="scientific">Marinifilum caeruleilacunae</name>
    <dbReference type="NCBI Taxonomy" id="2499076"/>
    <lineage>
        <taxon>Bacteria</taxon>
        <taxon>Pseudomonadati</taxon>
        <taxon>Bacteroidota</taxon>
        <taxon>Bacteroidia</taxon>
        <taxon>Marinilabiliales</taxon>
        <taxon>Marinifilaceae</taxon>
    </lineage>
</organism>
<sequence>MAKSKTIQFLKKYHKWPSLLLTLFIILFSLSGIIMNHRSLFSSCEVNRKYLGSEYQYQNWNKAAVKSAIHLQDGTSLIYGNIGVWESSDNLKSFVEFNTGFPKGIDNRKVEKIIQTKRGEVFAGTLFGLYQYQNRKWNKLELPVDEERVVDFMEIDNDLYLLTRSNLLKKSGNTFEVVPIPASTDYDGKTSLFKTLWEIHSGEAFGLFGKLFVDFIGLIFLFLCFSGLVYFFFPNWIKRIKKKGGDAKRKINFLKFNLKWHNHFGNWLIIFLILTTLTGMFLRPPLLIAIASSRVDKIPFTHLDNPNPWYDQLRRVLYDEHSNRVILATNEGIYYSDNFFETAPESFDNQPPVSVMGVNVLEKVGEDQFLVGSFSGIFYWMPERNLLFDYITKRPHVPVRRMGPPIATHPIAGYLKDKDGREILFDYNLGAGNLSDDTGFTPMPLNIQESRMSLWNLCLEVHTGRIYQYIFGKMYILFIPIAGLTILWILIVGYLLYRKQRKK</sequence>
<evidence type="ECO:0000313" key="3">
    <source>
        <dbReference type="Proteomes" id="UP000732105"/>
    </source>
</evidence>
<feature type="transmembrane region" description="Helical" evidence="1">
    <location>
        <begin position="264"/>
        <end position="282"/>
    </location>
</feature>
<keyword evidence="1" id="KW-1133">Transmembrane helix</keyword>
<dbReference type="Gene3D" id="2.130.10.10">
    <property type="entry name" value="YVTN repeat-like/Quinoprotein amine dehydrogenase"/>
    <property type="match status" value="1"/>
</dbReference>
<name>A0ABX1WXR8_9BACT</name>
<gene>
    <name evidence="2" type="ORF">ELS83_13905</name>
</gene>
<accession>A0ABX1WXR8</accession>
<keyword evidence="3" id="KW-1185">Reference proteome</keyword>